<dbReference type="PATRIC" id="fig|571913.6.peg.3020"/>
<evidence type="ECO:0000256" key="1">
    <source>
        <dbReference type="ARBA" id="ARBA00007120"/>
    </source>
</evidence>
<comment type="similarity">
    <text evidence="1">Belongs to the UPF0098 family.</text>
</comment>
<gene>
    <name evidence="2" type="ORF">VV02_14860</name>
</gene>
<dbReference type="Proteomes" id="UP000066480">
    <property type="component" value="Chromosome"/>
</dbReference>
<dbReference type="AlphaFoldDB" id="A0A0K1JJG6"/>
<evidence type="ECO:0000313" key="2">
    <source>
        <dbReference type="EMBL" id="AKU16851.1"/>
    </source>
</evidence>
<dbReference type="InterPro" id="IPR005247">
    <property type="entry name" value="YbhB_YbcL/LppC-like"/>
</dbReference>
<dbReference type="SUPFAM" id="SSF49777">
    <property type="entry name" value="PEBP-like"/>
    <property type="match status" value="1"/>
</dbReference>
<dbReference type="KEGG" id="lmoi:VV02_14860"/>
<dbReference type="STRING" id="571913.VV02_14860"/>
<dbReference type="Pfam" id="PF01161">
    <property type="entry name" value="PBP"/>
    <property type="match status" value="1"/>
</dbReference>
<reference evidence="2 3" key="1">
    <citation type="submission" date="2015-03" db="EMBL/GenBank/DDBJ databases">
        <title>Luteipulveratus halotolerans sp. nov., a novel actinobacterium (Dermacoccaceae) from Sarawak, Malaysia.</title>
        <authorList>
            <person name="Juboi H."/>
            <person name="Basik A."/>
            <person name="Shamsul S.S."/>
            <person name="Arnold P."/>
            <person name="Schmitt E.K."/>
            <person name="Sanglier J.-J."/>
            <person name="Yeo T."/>
        </authorList>
    </citation>
    <scope>NUCLEOTIDE SEQUENCE [LARGE SCALE GENOMIC DNA]</scope>
    <source>
        <strain evidence="2 3">MN07-A0370</strain>
    </source>
</reference>
<dbReference type="RefSeq" id="WP_052592630.1">
    <property type="nucleotide sequence ID" value="NZ_CP011112.1"/>
</dbReference>
<protein>
    <submittedName>
        <fullName evidence="2">PEBP family protein</fullName>
    </submittedName>
</protein>
<organism evidence="2 3">
    <name type="scientific">Luteipulveratus mongoliensis</name>
    <dbReference type="NCBI Taxonomy" id="571913"/>
    <lineage>
        <taxon>Bacteria</taxon>
        <taxon>Bacillati</taxon>
        <taxon>Actinomycetota</taxon>
        <taxon>Actinomycetes</taxon>
        <taxon>Micrococcales</taxon>
        <taxon>Dermacoccaceae</taxon>
        <taxon>Luteipulveratus</taxon>
    </lineage>
</organism>
<proteinExistence type="inferred from homology"/>
<dbReference type="CDD" id="cd00865">
    <property type="entry name" value="PEBP_bact_arch"/>
    <property type="match status" value="1"/>
</dbReference>
<keyword evidence="3" id="KW-1185">Reference proteome</keyword>
<dbReference type="PANTHER" id="PTHR30289:SF1">
    <property type="entry name" value="PEBP (PHOSPHATIDYLETHANOLAMINE-BINDING PROTEIN) FAMILY PROTEIN"/>
    <property type="match status" value="1"/>
</dbReference>
<dbReference type="Gene3D" id="3.90.280.10">
    <property type="entry name" value="PEBP-like"/>
    <property type="match status" value="1"/>
</dbReference>
<evidence type="ECO:0000313" key="3">
    <source>
        <dbReference type="Proteomes" id="UP000066480"/>
    </source>
</evidence>
<dbReference type="InterPro" id="IPR036610">
    <property type="entry name" value="PEBP-like_sf"/>
</dbReference>
<accession>A0A0K1JJG6</accession>
<dbReference type="EMBL" id="CP011112">
    <property type="protein sequence ID" value="AKU16851.1"/>
    <property type="molecule type" value="Genomic_DNA"/>
</dbReference>
<name>A0A0K1JJG6_9MICO</name>
<sequence>MKLERPEHPDPYSLLPEVPSLTVTSESFTDGDTLPDTQVFNDWGMTGGNTSPQLSWSGAPDGTTSFAVTCFDPDAPTPSGFWHWIAVGIPADVTSLAAGADLPEGAFHVRNDFGNKQYDGAAPPAGDRPHRYMFAVQAIGGDPLPINEDVSPAVALFNVGGQLLGRGVITATFAVPGS</sequence>
<dbReference type="InterPro" id="IPR008914">
    <property type="entry name" value="PEBP"/>
</dbReference>
<dbReference type="PANTHER" id="PTHR30289">
    <property type="entry name" value="UNCHARACTERIZED PROTEIN YBCL-RELATED"/>
    <property type="match status" value="1"/>
</dbReference>
<dbReference type="OrthoDB" id="9797506at2"/>
<dbReference type="NCBIfam" id="TIGR00481">
    <property type="entry name" value="YbhB/YbcL family Raf kinase inhibitor-like protein"/>
    <property type="match status" value="1"/>
</dbReference>